<dbReference type="OrthoDB" id="9810601at2"/>
<name>A0A172WDC5_BUCSC</name>
<dbReference type="GO" id="GO:0016020">
    <property type="term" value="C:membrane"/>
    <property type="evidence" value="ECO:0007669"/>
    <property type="project" value="UniProtKB-SubCell"/>
</dbReference>
<accession>A0A172WDC5</accession>
<organism evidence="6 7">
    <name type="scientific">Buchnera aphidicola subsp. Schlechtendalia chinensis</name>
    <dbReference type="NCBI Taxonomy" id="118110"/>
    <lineage>
        <taxon>Bacteria</taxon>
        <taxon>Pseudomonadati</taxon>
        <taxon>Pseudomonadota</taxon>
        <taxon>Gammaproteobacteria</taxon>
        <taxon>Enterobacterales</taxon>
        <taxon>Erwiniaceae</taxon>
        <taxon>Buchnera</taxon>
    </lineage>
</organism>
<evidence type="ECO:0000256" key="1">
    <source>
        <dbReference type="ARBA" id="ARBA00004141"/>
    </source>
</evidence>
<protein>
    <recommendedName>
        <fullName evidence="8">Colicin V production protein</fullName>
    </recommendedName>
</protein>
<comment type="subcellular location">
    <subcellularLocation>
        <location evidence="1">Membrane</location>
        <topology evidence="1">Multi-pass membrane protein</topology>
    </subcellularLocation>
</comment>
<keyword evidence="4 5" id="KW-0472">Membrane</keyword>
<feature type="transmembrane region" description="Helical" evidence="5">
    <location>
        <begin position="31"/>
        <end position="51"/>
    </location>
</feature>
<sequence length="158" mass="18814">MNTIDCVSIIIIAISTLISFFRGFFQEIVSILIWCVGIYMLFKYYSILCFFSWNINHKITRYIVNFVIFFISFLIIKFSLDYLITIFINKFHLFFLNQILGIFFGIVRGIAIICTILFFLEFSTSFVNSNIFKTSLLVPYYNYFIKSFLKLFIKNIFL</sequence>
<dbReference type="EMBL" id="CP011299">
    <property type="protein sequence ID" value="ANF16964.1"/>
    <property type="molecule type" value="Genomic_DNA"/>
</dbReference>
<proteinExistence type="predicted"/>
<feature type="transmembrane region" description="Helical" evidence="5">
    <location>
        <begin position="63"/>
        <end position="88"/>
    </location>
</feature>
<dbReference type="Pfam" id="PF02674">
    <property type="entry name" value="Colicin_V"/>
    <property type="match status" value="1"/>
</dbReference>
<dbReference type="PANTHER" id="PTHR36926">
    <property type="entry name" value="COLICIN V PRODUCTION PROTEIN"/>
    <property type="match status" value="1"/>
</dbReference>
<dbReference type="PATRIC" id="fig|118110.3.peg.155"/>
<reference evidence="6 7" key="1">
    <citation type="submission" date="2015-04" db="EMBL/GenBank/DDBJ databases">
        <title>Buchnera aphidicola assembly.</title>
        <authorList>
            <person name="Zhang Y."/>
        </authorList>
    </citation>
    <scope>NUCLEOTIDE SEQUENCE [LARGE SCALE GENOMIC DNA]</scope>
    <source>
        <strain evidence="6 7">SC</strain>
    </source>
</reference>
<dbReference type="GO" id="GO:0009403">
    <property type="term" value="P:toxin biosynthetic process"/>
    <property type="evidence" value="ECO:0007669"/>
    <property type="project" value="InterPro"/>
</dbReference>
<keyword evidence="3 5" id="KW-1133">Transmembrane helix</keyword>
<dbReference type="PANTHER" id="PTHR36926:SF1">
    <property type="entry name" value="COLICIN V PRODUCTION PROTEIN"/>
    <property type="match status" value="1"/>
</dbReference>
<feature type="transmembrane region" description="Helical" evidence="5">
    <location>
        <begin position="94"/>
        <end position="120"/>
    </location>
</feature>
<dbReference type="RefSeq" id="WP_075473998.1">
    <property type="nucleotide sequence ID" value="NZ_CP011299.1"/>
</dbReference>
<gene>
    <name evidence="6" type="ORF">XW81_00795</name>
</gene>
<feature type="transmembrane region" description="Helical" evidence="5">
    <location>
        <begin position="7"/>
        <end position="25"/>
    </location>
</feature>
<evidence type="ECO:0008006" key="8">
    <source>
        <dbReference type="Google" id="ProtNLM"/>
    </source>
</evidence>
<dbReference type="STRING" id="118110.XW81_00795"/>
<keyword evidence="7" id="KW-1185">Reference proteome</keyword>
<dbReference type="InterPro" id="IPR003825">
    <property type="entry name" value="Colicin-V_CvpA"/>
</dbReference>
<evidence type="ECO:0000256" key="2">
    <source>
        <dbReference type="ARBA" id="ARBA00022692"/>
    </source>
</evidence>
<evidence type="ECO:0000256" key="3">
    <source>
        <dbReference type="ARBA" id="ARBA00022989"/>
    </source>
</evidence>
<dbReference type="Proteomes" id="UP000077654">
    <property type="component" value="Chromosome"/>
</dbReference>
<dbReference type="InterPro" id="IPR052719">
    <property type="entry name" value="CvpA-like"/>
</dbReference>
<evidence type="ECO:0000256" key="5">
    <source>
        <dbReference type="SAM" id="Phobius"/>
    </source>
</evidence>
<dbReference type="AlphaFoldDB" id="A0A172WDC5"/>
<evidence type="ECO:0000256" key="4">
    <source>
        <dbReference type="ARBA" id="ARBA00023136"/>
    </source>
</evidence>
<evidence type="ECO:0000313" key="7">
    <source>
        <dbReference type="Proteomes" id="UP000077654"/>
    </source>
</evidence>
<keyword evidence="2 5" id="KW-0812">Transmembrane</keyword>
<evidence type="ECO:0000313" key="6">
    <source>
        <dbReference type="EMBL" id="ANF16964.1"/>
    </source>
</evidence>